<reference evidence="4" key="1">
    <citation type="submission" date="2016-10" db="EMBL/GenBank/DDBJ databases">
        <authorList>
            <person name="Varghese N."/>
            <person name="Submissions S."/>
        </authorList>
    </citation>
    <scope>NUCLEOTIDE SEQUENCE [LARGE SCALE GENOMIC DNA]</scope>
    <source>
        <strain evidence="4">DSM 44654</strain>
    </source>
</reference>
<organism evidence="3 4">
    <name type="scientific">Amycolatopsis pretoriensis</name>
    <dbReference type="NCBI Taxonomy" id="218821"/>
    <lineage>
        <taxon>Bacteria</taxon>
        <taxon>Bacillati</taxon>
        <taxon>Actinomycetota</taxon>
        <taxon>Actinomycetes</taxon>
        <taxon>Pseudonocardiales</taxon>
        <taxon>Pseudonocardiaceae</taxon>
        <taxon>Amycolatopsis</taxon>
    </lineage>
</organism>
<feature type="region of interest" description="Disordered" evidence="1">
    <location>
        <begin position="223"/>
        <end position="266"/>
    </location>
</feature>
<accession>A0A1H5QW57</accession>
<feature type="compositionally biased region" description="Pro residues" evidence="1">
    <location>
        <begin position="241"/>
        <end position="256"/>
    </location>
</feature>
<feature type="compositionally biased region" description="Low complexity" evidence="1">
    <location>
        <begin position="95"/>
        <end position="106"/>
    </location>
</feature>
<feature type="region of interest" description="Disordered" evidence="1">
    <location>
        <begin position="34"/>
        <end position="174"/>
    </location>
</feature>
<dbReference type="AlphaFoldDB" id="A0A1H5QW57"/>
<feature type="compositionally biased region" description="Low complexity" evidence="1">
    <location>
        <begin position="41"/>
        <end position="50"/>
    </location>
</feature>
<gene>
    <name evidence="3" type="ORF">SAMN05421837_105146</name>
</gene>
<proteinExistence type="predicted"/>
<evidence type="ECO:0000256" key="2">
    <source>
        <dbReference type="SAM" id="Phobius"/>
    </source>
</evidence>
<protein>
    <recommendedName>
        <fullName evidence="5">Flagellar basal body-associated protein FliL</fullName>
    </recommendedName>
</protein>
<keyword evidence="2" id="KW-1133">Transmembrane helix</keyword>
<evidence type="ECO:0008006" key="5">
    <source>
        <dbReference type="Google" id="ProtNLM"/>
    </source>
</evidence>
<keyword evidence="2" id="KW-0812">Transmembrane</keyword>
<dbReference type="Proteomes" id="UP000198878">
    <property type="component" value="Unassembled WGS sequence"/>
</dbReference>
<feature type="transmembrane region" description="Helical" evidence="2">
    <location>
        <begin position="196"/>
        <end position="216"/>
    </location>
</feature>
<keyword evidence="2" id="KW-0472">Membrane</keyword>
<dbReference type="EMBL" id="FNUJ01000005">
    <property type="protein sequence ID" value="SEF30289.1"/>
    <property type="molecule type" value="Genomic_DNA"/>
</dbReference>
<keyword evidence="4" id="KW-1185">Reference proteome</keyword>
<dbReference type="STRING" id="218821.SAMN05421837_105146"/>
<dbReference type="OrthoDB" id="3692386at2"/>
<feature type="compositionally biased region" description="Low complexity" evidence="1">
    <location>
        <begin position="145"/>
        <end position="158"/>
    </location>
</feature>
<evidence type="ECO:0000313" key="4">
    <source>
        <dbReference type="Proteomes" id="UP000198878"/>
    </source>
</evidence>
<dbReference type="RefSeq" id="WP_158104118.1">
    <property type="nucleotide sequence ID" value="NZ_FNUJ01000005.1"/>
</dbReference>
<feature type="compositionally biased region" description="Low complexity" evidence="1">
    <location>
        <begin position="227"/>
        <end position="240"/>
    </location>
</feature>
<sequence>MSWQEELRRLDEELAAGKLSADDYRLRRDQVLSSAVGVENQQPPQQSSSSADETQVISPVSPPGGIRQPNQGGDAERTQAVAWHPQQGQPGGAGATAYTQSPAGGFPAPPPNGDDSPERTQVVRNTGEYQPNYGEYTQQPPPGQPGWNQVPPGAAAPPWGGGDAGAPHGSNDLSWMRQGPESYFETKSGSGKKKGVIIVAAVLVVLLAGFAIWWFGLRSDSNSVADPSTSNKPTSAAPTTSAPPPSVAPTRVPPMPGKASDKNGTMSVDDAVDKEFLSAAEATSIKSTGSAYVTCQAATNTPFDYTVVLVNTKSVNDANRLAEAMQKPPASTSLQPVADHAGLPQSVSVFKAVLSDHTTYRAVYVSGAAVLRIDVNQAPATDTAVTKEFQGVMKAMLENVPNS</sequence>
<name>A0A1H5QW57_9PSEU</name>
<evidence type="ECO:0000313" key="3">
    <source>
        <dbReference type="EMBL" id="SEF30289.1"/>
    </source>
</evidence>
<evidence type="ECO:0000256" key="1">
    <source>
        <dbReference type="SAM" id="MobiDB-lite"/>
    </source>
</evidence>